<feature type="DNA-binding region" description="HMG box" evidence="4">
    <location>
        <begin position="132"/>
        <end position="200"/>
    </location>
</feature>
<gene>
    <name evidence="7" type="primary">ABSGL_06451.1 scaffold 8356</name>
</gene>
<comment type="subcellular location">
    <subcellularLocation>
        <location evidence="1">Nucleus</location>
    </subcellularLocation>
</comment>
<name>A0A163M2R0_ABSGL</name>
<feature type="compositionally biased region" description="Low complexity" evidence="5">
    <location>
        <begin position="265"/>
        <end position="281"/>
    </location>
</feature>
<dbReference type="Pfam" id="PF24245">
    <property type="entry name" value="INO80F"/>
    <property type="match status" value="1"/>
</dbReference>
<dbReference type="InParanoid" id="A0A163M2R0"/>
<feature type="region of interest" description="Disordered" evidence="5">
    <location>
        <begin position="218"/>
        <end position="301"/>
    </location>
</feature>
<reference evidence="7" key="1">
    <citation type="submission" date="2016-04" db="EMBL/GenBank/DDBJ databases">
        <authorList>
            <person name="Evans L.H."/>
            <person name="Alamgir A."/>
            <person name="Owens N."/>
            <person name="Weber N.D."/>
            <person name="Virtaneva K."/>
            <person name="Barbian K."/>
            <person name="Babar A."/>
            <person name="Rosenke K."/>
        </authorList>
    </citation>
    <scope>NUCLEOTIDE SEQUENCE [LARGE SCALE GENOMIC DNA]</scope>
    <source>
        <strain evidence="7">CBS 101.48</strain>
    </source>
</reference>
<dbReference type="SMART" id="SM00398">
    <property type="entry name" value="HMG"/>
    <property type="match status" value="1"/>
</dbReference>
<keyword evidence="2 4" id="KW-0238">DNA-binding</keyword>
<dbReference type="Pfam" id="PF00505">
    <property type="entry name" value="HMG_box"/>
    <property type="match status" value="1"/>
</dbReference>
<dbReference type="EMBL" id="LT553414">
    <property type="protein sequence ID" value="SAM00728.1"/>
    <property type="molecule type" value="Genomic_DNA"/>
</dbReference>
<dbReference type="GO" id="GO:0003677">
    <property type="term" value="F:DNA binding"/>
    <property type="evidence" value="ECO:0007669"/>
    <property type="project" value="UniProtKB-UniRule"/>
</dbReference>
<dbReference type="AlphaFoldDB" id="A0A163M2R0"/>
<evidence type="ECO:0000259" key="6">
    <source>
        <dbReference type="PROSITE" id="PS50118"/>
    </source>
</evidence>
<dbReference type="GO" id="GO:0005634">
    <property type="term" value="C:nucleus"/>
    <property type="evidence" value="ECO:0007669"/>
    <property type="project" value="UniProtKB-SubCell"/>
</dbReference>
<dbReference type="InterPro" id="IPR036910">
    <property type="entry name" value="HMG_box_dom_sf"/>
</dbReference>
<accession>A0A163M2R0</accession>
<feature type="compositionally biased region" description="Basic residues" evidence="5">
    <location>
        <begin position="89"/>
        <end position="98"/>
    </location>
</feature>
<organism evidence="7">
    <name type="scientific">Absidia glauca</name>
    <name type="common">Pin mould</name>
    <dbReference type="NCBI Taxonomy" id="4829"/>
    <lineage>
        <taxon>Eukaryota</taxon>
        <taxon>Fungi</taxon>
        <taxon>Fungi incertae sedis</taxon>
        <taxon>Mucoromycota</taxon>
        <taxon>Mucoromycotina</taxon>
        <taxon>Mucoromycetes</taxon>
        <taxon>Mucorales</taxon>
        <taxon>Cunninghamellaceae</taxon>
        <taxon>Absidia</taxon>
    </lineage>
</organism>
<dbReference type="SUPFAM" id="SSF47095">
    <property type="entry name" value="HMG-box"/>
    <property type="match status" value="1"/>
</dbReference>
<dbReference type="OMA" id="IFCEMEK"/>
<evidence type="ECO:0000313" key="7">
    <source>
        <dbReference type="EMBL" id="SAM00728.1"/>
    </source>
</evidence>
<sequence length="301" mass="34011">MSTQDVDASIIKKYDQLKKRVLEIEQDNSDIHTKLVRAKKHVKRLRMERLILLEQLDEYYTSHKDQMETSESDDSDASGVGSMAPDARKQHKIKRARHNDKTAPTASGNAKHTATKSQEPTLARKKKDPNAPKGPGNVFFLYCRMERGNFKDELPTENLGEVTRLLGQKWKAMTDDEKKKYYDIYDKEQEEYQKAMKSYTEAGGGDAGRIAVSEMIKAEEETRDFEDVDMIRPDDEDDLDDDLDEEDEEGSFMDDTSVATTNDYTSAHNTTNNNPAAVAPTISPTNDQVPPSGPITNITPQ</sequence>
<evidence type="ECO:0000256" key="2">
    <source>
        <dbReference type="ARBA" id="ARBA00023125"/>
    </source>
</evidence>
<dbReference type="STRING" id="4829.A0A163M2R0"/>
<feature type="compositionally biased region" description="Polar residues" evidence="5">
    <location>
        <begin position="102"/>
        <end position="120"/>
    </location>
</feature>
<evidence type="ECO:0000313" key="8">
    <source>
        <dbReference type="Proteomes" id="UP000078561"/>
    </source>
</evidence>
<proteinExistence type="predicted"/>
<feature type="compositionally biased region" description="Polar residues" evidence="5">
    <location>
        <begin position="282"/>
        <end position="301"/>
    </location>
</feature>
<evidence type="ECO:0000256" key="1">
    <source>
        <dbReference type="ARBA" id="ARBA00004123"/>
    </source>
</evidence>
<dbReference type="PANTHER" id="PTHR48112">
    <property type="entry name" value="HIGH MOBILITY GROUP PROTEIN DSP1"/>
    <property type="match status" value="1"/>
</dbReference>
<evidence type="ECO:0000256" key="5">
    <source>
        <dbReference type="SAM" id="MobiDB-lite"/>
    </source>
</evidence>
<feature type="domain" description="HMG box" evidence="6">
    <location>
        <begin position="132"/>
        <end position="200"/>
    </location>
</feature>
<feature type="region of interest" description="Disordered" evidence="5">
    <location>
        <begin position="64"/>
        <end position="136"/>
    </location>
</feature>
<dbReference type="Proteomes" id="UP000078561">
    <property type="component" value="Unassembled WGS sequence"/>
</dbReference>
<dbReference type="InterPro" id="IPR009071">
    <property type="entry name" value="HMG_box_dom"/>
</dbReference>
<evidence type="ECO:0000256" key="3">
    <source>
        <dbReference type="ARBA" id="ARBA00023242"/>
    </source>
</evidence>
<dbReference type="OrthoDB" id="1919336at2759"/>
<evidence type="ECO:0000256" key="4">
    <source>
        <dbReference type="PROSITE-ProRule" id="PRU00267"/>
    </source>
</evidence>
<feature type="compositionally biased region" description="Acidic residues" evidence="5">
    <location>
        <begin position="221"/>
        <end position="252"/>
    </location>
</feature>
<keyword evidence="8" id="KW-1185">Reference proteome</keyword>
<keyword evidence="3 4" id="KW-0539">Nucleus</keyword>
<dbReference type="PROSITE" id="PS50118">
    <property type="entry name" value="HMG_BOX_2"/>
    <property type="match status" value="1"/>
</dbReference>
<dbReference type="Gene3D" id="1.10.30.10">
    <property type="entry name" value="High mobility group box domain"/>
    <property type="match status" value="1"/>
</dbReference>
<dbReference type="InterPro" id="IPR050342">
    <property type="entry name" value="HMGB"/>
</dbReference>
<dbReference type="InterPro" id="IPR056513">
    <property type="entry name" value="INO80F"/>
</dbReference>
<protein>
    <recommendedName>
        <fullName evidence="6">HMG box domain-containing protein</fullName>
    </recommendedName>
</protein>